<comment type="caution">
    <text evidence="2">The sequence shown here is derived from an EMBL/GenBank/DDBJ whole genome shotgun (WGS) entry which is preliminary data.</text>
</comment>
<organism evidence="2 3">
    <name type="scientific">Camelus dromedarius</name>
    <name type="common">Dromedary</name>
    <name type="synonym">Arabian camel</name>
    <dbReference type="NCBI Taxonomy" id="9838"/>
    <lineage>
        <taxon>Eukaryota</taxon>
        <taxon>Metazoa</taxon>
        <taxon>Chordata</taxon>
        <taxon>Craniata</taxon>
        <taxon>Vertebrata</taxon>
        <taxon>Euteleostomi</taxon>
        <taxon>Mammalia</taxon>
        <taxon>Eutheria</taxon>
        <taxon>Laurasiatheria</taxon>
        <taxon>Artiodactyla</taxon>
        <taxon>Tylopoda</taxon>
        <taxon>Camelidae</taxon>
        <taxon>Camelus</taxon>
    </lineage>
</organism>
<dbReference type="AlphaFoldDB" id="A0A5N4DVM6"/>
<dbReference type="EMBL" id="JWIN03000008">
    <property type="protein sequence ID" value="KAB1275218.1"/>
    <property type="molecule type" value="Genomic_DNA"/>
</dbReference>
<gene>
    <name evidence="2" type="ORF">Cadr_000010101</name>
</gene>
<evidence type="ECO:0000256" key="1">
    <source>
        <dbReference type="SAM" id="MobiDB-lite"/>
    </source>
</evidence>
<accession>A0A5N4DVM6</accession>
<dbReference type="Proteomes" id="UP000299084">
    <property type="component" value="Unassembled WGS sequence"/>
</dbReference>
<feature type="region of interest" description="Disordered" evidence="1">
    <location>
        <begin position="58"/>
        <end position="118"/>
    </location>
</feature>
<proteinExistence type="predicted"/>
<keyword evidence="3" id="KW-1185">Reference proteome</keyword>
<sequence>MAVSVPAVRLVIARLLRSSVCHCPAKESQAEASLTRLVFRRRHLRRLDEGATKSWLRSSHLTPTRTRTPRVSLDHQCISRQRQRQGRDFSPSALKREQSRKPKNTRLAGNLHKMYPGA</sequence>
<protein>
    <submittedName>
        <fullName evidence="2">Uncharacterized protein</fullName>
    </submittedName>
</protein>
<evidence type="ECO:0000313" key="2">
    <source>
        <dbReference type="EMBL" id="KAB1275218.1"/>
    </source>
</evidence>
<name>A0A5N4DVM6_CAMDR</name>
<reference evidence="2 3" key="1">
    <citation type="journal article" date="2019" name="Mol. Ecol. Resour.">
        <title>Improving Illumina assemblies with Hi-C and long reads: an example with the North African dromedary.</title>
        <authorList>
            <person name="Elbers J.P."/>
            <person name="Rogers M.F."/>
            <person name="Perelman P.L."/>
            <person name="Proskuryakova A.A."/>
            <person name="Serdyukova N.A."/>
            <person name="Johnson W.E."/>
            <person name="Horin P."/>
            <person name="Corander J."/>
            <person name="Murphy D."/>
            <person name="Burger P.A."/>
        </authorList>
    </citation>
    <scope>NUCLEOTIDE SEQUENCE [LARGE SCALE GENOMIC DNA]</scope>
    <source>
        <strain evidence="2">Drom800</strain>
        <tissue evidence="2">Blood</tissue>
    </source>
</reference>
<evidence type="ECO:0000313" key="3">
    <source>
        <dbReference type="Proteomes" id="UP000299084"/>
    </source>
</evidence>